<protein>
    <submittedName>
        <fullName evidence="3">Uncharacterized protein</fullName>
    </submittedName>
</protein>
<feature type="compositionally biased region" description="Basic and acidic residues" evidence="1">
    <location>
        <begin position="94"/>
        <end position="110"/>
    </location>
</feature>
<evidence type="ECO:0000313" key="4">
    <source>
        <dbReference type="Proteomes" id="UP000276133"/>
    </source>
</evidence>
<feature type="transmembrane region" description="Helical" evidence="2">
    <location>
        <begin position="7"/>
        <end position="25"/>
    </location>
</feature>
<evidence type="ECO:0000313" key="3">
    <source>
        <dbReference type="EMBL" id="RNA29030.1"/>
    </source>
</evidence>
<organism evidence="3 4">
    <name type="scientific">Brachionus plicatilis</name>
    <name type="common">Marine rotifer</name>
    <name type="synonym">Brachionus muelleri</name>
    <dbReference type="NCBI Taxonomy" id="10195"/>
    <lineage>
        <taxon>Eukaryota</taxon>
        <taxon>Metazoa</taxon>
        <taxon>Spiralia</taxon>
        <taxon>Gnathifera</taxon>
        <taxon>Rotifera</taxon>
        <taxon>Eurotatoria</taxon>
        <taxon>Monogononta</taxon>
        <taxon>Pseudotrocha</taxon>
        <taxon>Ploima</taxon>
        <taxon>Brachionidae</taxon>
        <taxon>Brachionus</taxon>
    </lineage>
</organism>
<dbReference type="AlphaFoldDB" id="A0A3M7S040"/>
<accession>A0A3M7S040</accession>
<dbReference type="Proteomes" id="UP000276133">
    <property type="component" value="Unassembled WGS sequence"/>
</dbReference>
<comment type="caution">
    <text evidence="3">The sequence shown here is derived from an EMBL/GenBank/DDBJ whole genome shotgun (WGS) entry which is preliminary data.</text>
</comment>
<dbReference type="EMBL" id="REGN01002295">
    <property type="protein sequence ID" value="RNA29030.1"/>
    <property type="molecule type" value="Genomic_DNA"/>
</dbReference>
<proteinExistence type="predicted"/>
<evidence type="ECO:0000256" key="1">
    <source>
        <dbReference type="SAM" id="MobiDB-lite"/>
    </source>
</evidence>
<keyword evidence="4" id="KW-1185">Reference proteome</keyword>
<name>A0A3M7S040_BRAPC</name>
<evidence type="ECO:0000256" key="2">
    <source>
        <dbReference type="SAM" id="Phobius"/>
    </source>
</evidence>
<keyword evidence="2" id="KW-1133">Transmembrane helix</keyword>
<keyword evidence="2" id="KW-0812">Transmembrane</keyword>
<gene>
    <name evidence="3" type="ORF">BpHYR1_028296</name>
</gene>
<feature type="compositionally biased region" description="Acidic residues" evidence="1">
    <location>
        <begin position="111"/>
        <end position="121"/>
    </location>
</feature>
<keyword evidence="2" id="KW-0472">Membrane</keyword>
<reference evidence="3 4" key="1">
    <citation type="journal article" date="2018" name="Sci. Rep.">
        <title>Genomic signatures of local adaptation to the degree of environmental predictability in rotifers.</title>
        <authorList>
            <person name="Franch-Gras L."/>
            <person name="Hahn C."/>
            <person name="Garcia-Roger E.M."/>
            <person name="Carmona M.J."/>
            <person name="Serra M."/>
            <person name="Gomez A."/>
        </authorList>
    </citation>
    <scope>NUCLEOTIDE SEQUENCE [LARGE SCALE GENOMIC DNA]</scope>
    <source>
        <strain evidence="3">HYR1</strain>
    </source>
</reference>
<sequence>MRKLKNCLPLSLKIIFFLKIIFLYFEKFKTTEFNIGSVTGVLAELYQANRTKRTVNCKIEDGPDEAVPAELDEHYKLKLGSFLEYQNEDPEPFADQHPDKKDFDSEKSDNEEKEETQEELVDETKPVGPVSFDHDALVKLCGSRGKRKGVDSIELLDVGESEPNLFFFQNKYFINFFSCVYLSSHTVSPYPLIFSSGLGTGNGMIATQQSAAKVTYGTEILESKINKEISRNDKLPKIFQTKNIPIYKFANLIEKNNY</sequence>
<feature type="region of interest" description="Disordered" evidence="1">
    <location>
        <begin position="90"/>
        <end position="126"/>
    </location>
</feature>